<gene>
    <name evidence="1" type="ORF">COS76_00570</name>
</gene>
<dbReference type="Proteomes" id="UP000228775">
    <property type="component" value="Unassembled WGS sequence"/>
</dbReference>
<dbReference type="SUPFAM" id="SSF160631">
    <property type="entry name" value="SMI1/KNR4-like"/>
    <property type="match status" value="1"/>
</dbReference>
<dbReference type="Gene3D" id="3.40.1580.10">
    <property type="entry name" value="SMI1/KNR4-like"/>
    <property type="match status" value="1"/>
</dbReference>
<name>A0A2M7AXW0_9BACT</name>
<organism evidence="1 2">
    <name type="scientific">Candidatus Portnoybacteria bacterium CG06_land_8_20_14_3_00_39_12</name>
    <dbReference type="NCBI Taxonomy" id="1974809"/>
    <lineage>
        <taxon>Bacteria</taxon>
        <taxon>Candidatus Portnoyibacteriota</taxon>
    </lineage>
</organism>
<proteinExistence type="predicted"/>
<dbReference type="EMBL" id="PEVY01000011">
    <property type="protein sequence ID" value="PIU75474.1"/>
    <property type="molecule type" value="Genomic_DNA"/>
</dbReference>
<accession>A0A2M7AXW0</accession>
<sequence length="1149" mass="134726">MERRSELKRSLEREIKGIELTLDVKFPQSYRQFLMEQGSAVIAGYQIFGLPEEKPREKEIKEEKGILLDFQPGDLRRGGFAWISNYQERIVGLCTRPDCRTCNLKEREKLKDFQGGELRVNLIPYQRATRKFYIAHLVSAPEKETMAEKPKTSVLEATEILRKRRPDLSEKLVAISFHPLKDKVLCLNTESGVLVETTLKTETKLIPISNSLKEWIEEWKEKENENAKFFPARQRVENRRNEIRERVIRREVDKKFKDKCPVCQRGGRGQYLVCEQCFRGWREETRSEVDLIDWVEEKLEQRKVSLPKFTAKGGKDIHHIHLRPQDWHSWRYAVKDYLVILAAFRWNYTFDCLEVDECWSAIDDPRFPPGEATKALLISLFAQALDFGGSLNLLFTKYIGEDEETGRIVERNWRRILSTLSAELRKEAEEGRGRIHRPIPQELVDLAQRYDVIFSGAEKGKISHQEGVELFVRLFEFPTEARERIDRLEKASYLTKEALCFVLAARIWEREEAIWFFLNVPRPEAIVLGTDVPENRLLYSESMNWGRAVYLAGLLKQKILVDLSGGLSEEERAGIDCQLEPEGEFWILKSGDEFELPWMIKGSEPVRVIQGESVLFLSRPQQTTQSEKDKIWLAEKIEFLAKAESEAEIRCLLLSFEFSDLKYGMKISEEMKEISREAAQKGVNLLFSPFKLDILNDEAEERMAKARRMRRFEPRSAPVKLRLIETPKEVWQEPALRYSVEDTLSAASWIRKKIDLRLGRIRFRTNSQVVERIAIQDPRNKKIAEFDGKESEEILAALRSEQGITLPFVQPEDVPEFVERTGGKIRSALKDVQGGIIAVVPPYEKSAIDSEVKPIEKPIVISVPADFQFPVNPENIGYSRYKQGHRKEEIRRFHEQIQEALKNGQPLAVSYLPHELFPEVIRDYLYYTTYSEYREEPFLFFFKRRKRYERREPQEPVMLRISYQDGTEGEPFPLFCLLEPEPERFPKPTNLFQHKMGSISMRHVNLDLITEGYLMQNIMMRRKGKESAAAQEDYAFRRTGHFLSNFVDLVQHKNVEEITANDKRFQFLWNWLKLEERKYEGLELHIFQTGLEPAVVGMYRAVIEFLRKRRSELVVVPRLISHREWRKQREEKGIKGISEDVYLRTTEWF</sequence>
<dbReference type="AlphaFoldDB" id="A0A2M7AXW0"/>
<evidence type="ECO:0000313" key="1">
    <source>
        <dbReference type="EMBL" id="PIU75474.1"/>
    </source>
</evidence>
<evidence type="ECO:0000313" key="2">
    <source>
        <dbReference type="Proteomes" id="UP000228775"/>
    </source>
</evidence>
<dbReference type="InterPro" id="IPR037883">
    <property type="entry name" value="Knr4/Smi1-like_sf"/>
</dbReference>
<comment type="caution">
    <text evidence="1">The sequence shown here is derived from an EMBL/GenBank/DDBJ whole genome shotgun (WGS) entry which is preliminary data.</text>
</comment>
<reference evidence="2" key="1">
    <citation type="submission" date="2017-09" db="EMBL/GenBank/DDBJ databases">
        <title>Depth-based differentiation of microbial function through sediment-hosted aquifers and enrichment of novel symbionts in the deep terrestrial subsurface.</title>
        <authorList>
            <person name="Probst A.J."/>
            <person name="Ladd B."/>
            <person name="Jarett J.K."/>
            <person name="Geller-Mcgrath D.E."/>
            <person name="Sieber C.M.K."/>
            <person name="Emerson J.B."/>
            <person name="Anantharaman K."/>
            <person name="Thomas B.C."/>
            <person name="Malmstrom R."/>
            <person name="Stieglmeier M."/>
            <person name="Klingl A."/>
            <person name="Woyke T."/>
            <person name="Ryan C.M."/>
            <person name="Banfield J.F."/>
        </authorList>
    </citation>
    <scope>NUCLEOTIDE SEQUENCE [LARGE SCALE GENOMIC DNA]</scope>
</reference>
<protein>
    <submittedName>
        <fullName evidence="1">Uncharacterized protein</fullName>
    </submittedName>
</protein>